<dbReference type="Proteomes" id="UP000321393">
    <property type="component" value="Unassembled WGS sequence"/>
</dbReference>
<dbReference type="PANTHER" id="PTHR46250">
    <property type="entry name" value="MYB/SANT-LIKE DNA-BINDING DOMAIN PROTEIN-RELATED"/>
    <property type="match status" value="1"/>
</dbReference>
<organism evidence="1 2">
    <name type="scientific">Cucumis melo var. makuwa</name>
    <name type="common">Oriental melon</name>
    <dbReference type="NCBI Taxonomy" id="1194695"/>
    <lineage>
        <taxon>Eukaryota</taxon>
        <taxon>Viridiplantae</taxon>
        <taxon>Streptophyta</taxon>
        <taxon>Embryophyta</taxon>
        <taxon>Tracheophyta</taxon>
        <taxon>Spermatophyta</taxon>
        <taxon>Magnoliopsida</taxon>
        <taxon>eudicotyledons</taxon>
        <taxon>Gunneridae</taxon>
        <taxon>Pentapetalae</taxon>
        <taxon>rosids</taxon>
        <taxon>fabids</taxon>
        <taxon>Cucurbitales</taxon>
        <taxon>Cucurbitaceae</taxon>
        <taxon>Benincaseae</taxon>
        <taxon>Cucumis</taxon>
    </lineage>
</organism>
<evidence type="ECO:0000313" key="2">
    <source>
        <dbReference type="Proteomes" id="UP000321393"/>
    </source>
</evidence>
<evidence type="ECO:0000313" key="1">
    <source>
        <dbReference type="EMBL" id="KAA0040465.1"/>
    </source>
</evidence>
<dbReference type="OrthoDB" id="1681441at2759"/>
<proteinExistence type="predicted"/>
<comment type="caution">
    <text evidence="1">The sequence shown here is derived from an EMBL/GenBank/DDBJ whole genome shotgun (WGS) entry which is preliminary data.</text>
</comment>
<dbReference type="EMBL" id="SSTE01017387">
    <property type="protein sequence ID" value="KAA0040465.1"/>
    <property type="molecule type" value="Genomic_DNA"/>
</dbReference>
<sequence length="305" mass="34393">MYSASATQKEFSYTSSLVGKDPQQTCGFFGMPLHDKTDCKCHRNLINREMTNYEDIGDIDKGDFAYVMTTAVEDILYIETTNECMTTSSRAPKHIWTKEKEVTLVDCLVELVSTGGWNSDNGIFRPSYLSHPATKGLLNKPFLYYDKLAYVFGRGRVTGCFAEMFIDVRSNEPVKYGGFDMSDGNGEFPSIARGLTCPTKMYAHHNLLACQTVGPDQADRREKGEASRRLADMVSYETTRCCASFVITKLIYAYYGIIRLIRASYGITRLMCASYGITRLKSVSYGIPRLLCGKVSLNRQRSYER</sequence>
<dbReference type="PANTHER" id="PTHR46250:SF17">
    <property type="entry name" value="MYB_SANT-LIKE DOMAIN-CONTAINING PROTEIN"/>
    <property type="match status" value="1"/>
</dbReference>
<reference evidence="1 2" key="1">
    <citation type="submission" date="2019-08" db="EMBL/GenBank/DDBJ databases">
        <title>Draft genome sequences of two oriental melons (Cucumis melo L. var makuwa).</title>
        <authorList>
            <person name="Kwon S.-Y."/>
        </authorList>
    </citation>
    <scope>NUCLEOTIDE SEQUENCE [LARGE SCALE GENOMIC DNA]</scope>
    <source>
        <strain evidence="2">cv. SW 3</strain>
        <tissue evidence="1">Leaf</tissue>
    </source>
</reference>
<gene>
    <name evidence="1" type="ORF">E6C27_scaffold35G001170</name>
</gene>
<protein>
    <submittedName>
        <fullName evidence="1">Retrotransposon protein</fullName>
    </submittedName>
</protein>
<dbReference type="AlphaFoldDB" id="A0A5A7TGC0"/>
<name>A0A5A7TGC0_CUCMM</name>
<accession>A0A5A7TGC0</accession>